<name>A0ABN9T2U0_9DINO</name>
<reference evidence="2" key="1">
    <citation type="submission" date="2023-10" db="EMBL/GenBank/DDBJ databases">
        <authorList>
            <person name="Chen Y."/>
            <person name="Shah S."/>
            <person name="Dougan E. K."/>
            <person name="Thang M."/>
            <person name="Chan C."/>
        </authorList>
    </citation>
    <scope>NUCLEOTIDE SEQUENCE [LARGE SCALE GENOMIC DNA]</scope>
</reference>
<dbReference type="SUPFAM" id="SSF56399">
    <property type="entry name" value="ADP-ribosylation"/>
    <property type="match status" value="1"/>
</dbReference>
<feature type="compositionally biased region" description="Polar residues" evidence="1">
    <location>
        <begin position="80"/>
        <end position="90"/>
    </location>
</feature>
<evidence type="ECO:0000256" key="1">
    <source>
        <dbReference type="SAM" id="MobiDB-lite"/>
    </source>
</evidence>
<organism evidence="2 3">
    <name type="scientific">Prorocentrum cordatum</name>
    <dbReference type="NCBI Taxonomy" id="2364126"/>
    <lineage>
        <taxon>Eukaryota</taxon>
        <taxon>Sar</taxon>
        <taxon>Alveolata</taxon>
        <taxon>Dinophyceae</taxon>
        <taxon>Prorocentrales</taxon>
        <taxon>Prorocentraceae</taxon>
        <taxon>Prorocentrum</taxon>
    </lineage>
</organism>
<comment type="caution">
    <text evidence="2">The sequence shown here is derived from an EMBL/GenBank/DDBJ whole genome shotgun (WGS) entry which is preliminary data.</text>
</comment>
<evidence type="ECO:0008006" key="4">
    <source>
        <dbReference type="Google" id="ProtNLM"/>
    </source>
</evidence>
<proteinExistence type="predicted"/>
<accession>A0ABN9T2U0</accession>
<protein>
    <recommendedName>
        <fullName evidence="4">PARP</fullName>
    </recommendedName>
</protein>
<evidence type="ECO:0000313" key="3">
    <source>
        <dbReference type="Proteomes" id="UP001189429"/>
    </source>
</evidence>
<evidence type="ECO:0000313" key="2">
    <source>
        <dbReference type="EMBL" id="CAK0839294.1"/>
    </source>
</evidence>
<dbReference type="Proteomes" id="UP001189429">
    <property type="component" value="Unassembled WGS sequence"/>
</dbReference>
<dbReference type="EMBL" id="CAUYUJ010014282">
    <property type="protein sequence ID" value="CAK0839294.1"/>
    <property type="molecule type" value="Genomic_DNA"/>
</dbReference>
<gene>
    <name evidence="2" type="ORF">PCOR1329_LOCUS35006</name>
</gene>
<dbReference type="Gene3D" id="3.90.228.10">
    <property type="match status" value="1"/>
</dbReference>
<feature type="region of interest" description="Disordered" evidence="1">
    <location>
        <begin position="34"/>
        <end position="53"/>
    </location>
</feature>
<sequence>MSLLQLPLGAAQPKTVMGTARLAVPGITPASAYSPSLSPTSPLPRSPVAVSPSPRSPAAVAAFSAGTVIRQMPSNAPVHGQSSPPLQSQGPWVVPSAAVDPHARELWGRIDAEGKGAVSSAEFRAAVARDAEVAAHAARCGADRAFEAMAEGKEQADFADFEAQHRLAAAIDRMPPSDAPRSSKRVFIISSGFGRLLRPAQTQLVERAGFKIHWCTKPPNPETPNFAFGPHLQQIKGELDEFKPDLVMCASKGGVYVVKLWDAGLWLGPTLMINAHPSCQRLPRGVPLVIAAGGDDEHYPSTRKILSQLMSTGTRSHCFLYYAAGSGTRLPPGFALRLGDRHNMDSLLSNDCLPRLMDAALCPQGAEVHMARTHVGLVSDSRLEAERPLREQLLQRLAACSGWLQRLTGLDSGVPLSPVEPGSDEFGWVAAAFRSPPKVPFESVRIAALHRVQHGPDAGAGFQTPVRSCQAVQAGQRSSLERQGVPFEAEAHERWAFYHGCGAQGLSGGLQPLAAGPWGAGIYFARDAKYVVDAGSCRGADGSRTVLMCLLASGMPCVGDAARGGELPRRRGAACYDCAVDSLSSPELYVVPRASSAVPAYLITLA</sequence>
<feature type="region of interest" description="Disordered" evidence="1">
    <location>
        <begin position="73"/>
        <end position="93"/>
    </location>
</feature>
<keyword evidence="3" id="KW-1185">Reference proteome</keyword>